<name>A0A9D5YYV6_9CELL</name>
<evidence type="ECO:0000313" key="2">
    <source>
        <dbReference type="EMBL" id="MBE7699896.1"/>
    </source>
</evidence>
<feature type="transmembrane region" description="Helical" evidence="1">
    <location>
        <begin position="6"/>
        <end position="32"/>
    </location>
</feature>
<keyword evidence="1" id="KW-0472">Membrane</keyword>
<keyword evidence="3" id="KW-1185">Reference proteome</keyword>
<sequence>MDIKPWHVVNVAIVVAILVFVAIVVRAFLAGLRGEERRRHRRAPRG</sequence>
<protein>
    <submittedName>
        <fullName evidence="2">Uncharacterized protein</fullName>
    </submittedName>
</protein>
<keyword evidence="1" id="KW-1133">Transmembrane helix</keyword>
<organism evidence="2 3">
    <name type="scientific">Oerskovia douganii</name>
    <dbReference type="NCBI Taxonomy" id="2762210"/>
    <lineage>
        <taxon>Bacteria</taxon>
        <taxon>Bacillati</taxon>
        <taxon>Actinomycetota</taxon>
        <taxon>Actinomycetes</taxon>
        <taxon>Micrococcales</taxon>
        <taxon>Cellulomonadaceae</taxon>
        <taxon>Oerskovia</taxon>
    </lineage>
</organism>
<gene>
    <name evidence="2" type="ORF">H9623_06175</name>
</gene>
<dbReference type="AlphaFoldDB" id="A0A9D5YYV6"/>
<evidence type="ECO:0000256" key="1">
    <source>
        <dbReference type="SAM" id="Phobius"/>
    </source>
</evidence>
<keyword evidence="1" id="KW-0812">Transmembrane</keyword>
<dbReference type="RefSeq" id="WP_193719172.1">
    <property type="nucleotide sequence ID" value="NZ_JACSPN010000005.1"/>
</dbReference>
<dbReference type="EMBL" id="JACSPN010000005">
    <property type="protein sequence ID" value="MBE7699896.1"/>
    <property type="molecule type" value="Genomic_DNA"/>
</dbReference>
<accession>A0A9D5YYV6</accession>
<evidence type="ECO:0000313" key="3">
    <source>
        <dbReference type="Proteomes" id="UP000822993"/>
    </source>
</evidence>
<comment type="caution">
    <text evidence="2">The sequence shown here is derived from an EMBL/GenBank/DDBJ whole genome shotgun (WGS) entry which is preliminary data.</text>
</comment>
<dbReference type="Proteomes" id="UP000822993">
    <property type="component" value="Unassembled WGS sequence"/>
</dbReference>
<reference evidence="2 3" key="1">
    <citation type="submission" date="2020-08" db="EMBL/GenBank/DDBJ databases">
        <title>A Genomic Blueprint of the Chicken Gut Microbiome.</title>
        <authorList>
            <person name="Gilroy R."/>
            <person name="Ravi A."/>
            <person name="Getino M."/>
            <person name="Pursley I."/>
            <person name="Horton D.L."/>
            <person name="Alikhan N.-F."/>
            <person name="Baker D."/>
            <person name="Gharbi K."/>
            <person name="Hall N."/>
            <person name="Watson M."/>
            <person name="Adriaenssens E.M."/>
            <person name="Foster-Nyarko E."/>
            <person name="Jarju S."/>
            <person name="Secka A."/>
            <person name="Antonio M."/>
            <person name="Oren A."/>
            <person name="Chaudhuri R."/>
            <person name="La Ragione R.M."/>
            <person name="Hildebrand F."/>
            <person name="Pallen M.J."/>
        </authorList>
    </citation>
    <scope>NUCLEOTIDE SEQUENCE [LARGE SCALE GENOMIC DNA]</scope>
    <source>
        <strain evidence="2 3">Sa1BUA8</strain>
    </source>
</reference>
<proteinExistence type="predicted"/>